<proteinExistence type="predicted"/>
<protein>
    <submittedName>
        <fullName evidence="2">Uncharacterized protein</fullName>
    </submittedName>
</protein>
<reference evidence="2 3" key="1">
    <citation type="submission" date="2016-10" db="EMBL/GenBank/DDBJ databases">
        <authorList>
            <person name="de Groot N.N."/>
        </authorList>
    </citation>
    <scope>NUCLEOTIDE SEQUENCE [LARGE SCALE GENOMIC DNA]</scope>
    <source>
        <strain evidence="2 3">DSM 25186</strain>
    </source>
</reference>
<sequence>MFKHFIAAGALALVVCSCNPEKTQGGNVPAGENPDQIVGDQTDDRMTGPDPATVEVDVDSGDVTGPNAGINVTPADTTPDTTGGM</sequence>
<feature type="region of interest" description="Disordered" evidence="1">
    <location>
        <begin position="23"/>
        <end position="85"/>
    </location>
</feature>
<dbReference type="Proteomes" id="UP000198510">
    <property type="component" value="Unassembled WGS sequence"/>
</dbReference>
<accession>A0A1G9EID0</accession>
<dbReference type="STRING" id="1075417.SAMN05421823_103486"/>
<dbReference type="AlphaFoldDB" id="A0A1G9EID0"/>
<evidence type="ECO:0000256" key="1">
    <source>
        <dbReference type="SAM" id="MobiDB-lite"/>
    </source>
</evidence>
<name>A0A1G9EID0_9BACT</name>
<gene>
    <name evidence="2" type="ORF">SAMN05421823_103486</name>
</gene>
<dbReference type="EMBL" id="FNFO01000003">
    <property type="protein sequence ID" value="SDK75937.1"/>
    <property type="molecule type" value="Genomic_DNA"/>
</dbReference>
<evidence type="ECO:0000313" key="2">
    <source>
        <dbReference type="EMBL" id="SDK75937.1"/>
    </source>
</evidence>
<keyword evidence="3" id="KW-1185">Reference proteome</keyword>
<dbReference type="RefSeq" id="WP_089681481.1">
    <property type="nucleotide sequence ID" value="NZ_FNFO01000003.1"/>
</dbReference>
<organism evidence="2 3">
    <name type="scientific">Catalinimonas alkaloidigena</name>
    <dbReference type="NCBI Taxonomy" id="1075417"/>
    <lineage>
        <taxon>Bacteria</taxon>
        <taxon>Pseudomonadati</taxon>
        <taxon>Bacteroidota</taxon>
        <taxon>Cytophagia</taxon>
        <taxon>Cytophagales</taxon>
        <taxon>Catalimonadaceae</taxon>
        <taxon>Catalinimonas</taxon>
    </lineage>
</organism>
<feature type="compositionally biased region" description="Low complexity" evidence="1">
    <location>
        <begin position="73"/>
        <end position="85"/>
    </location>
</feature>
<evidence type="ECO:0000313" key="3">
    <source>
        <dbReference type="Proteomes" id="UP000198510"/>
    </source>
</evidence>
<dbReference type="PROSITE" id="PS51257">
    <property type="entry name" value="PROKAR_LIPOPROTEIN"/>
    <property type="match status" value="1"/>
</dbReference>